<dbReference type="AlphaFoldDB" id="A0AAV7T735"/>
<reference evidence="1" key="1">
    <citation type="journal article" date="2022" name="bioRxiv">
        <title>Sequencing and chromosome-scale assembly of the giantPleurodeles waltlgenome.</title>
        <authorList>
            <person name="Brown T."/>
            <person name="Elewa A."/>
            <person name="Iarovenko S."/>
            <person name="Subramanian E."/>
            <person name="Araus A.J."/>
            <person name="Petzold A."/>
            <person name="Susuki M."/>
            <person name="Suzuki K.-i.T."/>
            <person name="Hayashi T."/>
            <person name="Toyoda A."/>
            <person name="Oliveira C."/>
            <person name="Osipova E."/>
            <person name="Leigh N.D."/>
            <person name="Simon A."/>
            <person name="Yun M.H."/>
        </authorList>
    </citation>
    <scope>NUCLEOTIDE SEQUENCE</scope>
    <source>
        <strain evidence="1">20211129_DDA</strain>
        <tissue evidence="1">Liver</tissue>
    </source>
</reference>
<accession>A0AAV7T735</accession>
<dbReference type="Proteomes" id="UP001066276">
    <property type="component" value="Chromosome 4_1"/>
</dbReference>
<keyword evidence="2" id="KW-1185">Reference proteome</keyword>
<organism evidence="1 2">
    <name type="scientific">Pleurodeles waltl</name>
    <name type="common">Iberian ribbed newt</name>
    <dbReference type="NCBI Taxonomy" id="8319"/>
    <lineage>
        <taxon>Eukaryota</taxon>
        <taxon>Metazoa</taxon>
        <taxon>Chordata</taxon>
        <taxon>Craniata</taxon>
        <taxon>Vertebrata</taxon>
        <taxon>Euteleostomi</taxon>
        <taxon>Amphibia</taxon>
        <taxon>Batrachia</taxon>
        <taxon>Caudata</taxon>
        <taxon>Salamandroidea</taxon>
        <taxon>Salamandridae</taxon>
        <taxon>Pleurodelinae</taxon>
        <taxon>Pleurodeles</taxon>
    </lineage>
</organism>
<gene>
    <name evidence="1" type="ORF">NDU88_004090</name>
</gene>
<name>A0AAV7T735_PLEWA</name>
<dbReference type="EMBL" id="JANPWB010000007">
    <property type="protein sequence ID" value="KAJ1172242.1"/>
    <property type="molecule type" value="Genomic_DNA"/>
</dbReference>
<evidence type="ECO:0000313" key="1">
    <source>
        <dbReference type="EMBL" id="KAJ1172242.1"/>
    </source>
</evidence>
<protein>
    <submittedName>
        <fullName evidence="1">Uncharacterized protein</fullName>
    </submittedName>
</protein>
<proteinExistence type="predicted"/>
<evidence type="ECO:0000313" key="2">
    <source>
        <dbReference type="Proteomes" id="UP001066276"/>
    </source>
</evidence>
<comment type="caution">
    <text evidence="1">The sequence shown here is derived from an EMBL/GenBank/DDBJ whole genome shotgun (WGS) entry which is preliminary data.</text>
</comment>
<sequence length="180" mass="20403">MILVVKTLEGKQRVCGIASYPVGGYKAVIRGQVQALIGGIKKDQLIKVEVLEAEIRALEMAAVQRGRPCPERCHQLRLCQQELRDLADGRTRVHVLATQGRLYDIGYKANKLIAWLGRRDRVRNGVVTVRDAARKECRTSGDIAEAFAEYYKRLYESRVEFTGDEMRRLLRGCFSVDPHS</sequence>